<dbReference type="AlphaFoldDB" id="A0A7J6P1I9"/>
<dbReference type="EMBL" id="JABANP010000108">
    <property type="protein sequence ID" value="KAF4690033.1"/>
    <property type="molecule type" value="Genomic_DNA"/>
</dbReference>
<evidence type="ECO:0000313" key="1">
    <source>
        <dbReference type="EMBL" id="KAF4690033.1"/>
    </source>
</evidence>
<dbReference type="Proteomes" id="UP000541610">
    <property type="component" value="Unassembled WGS sequence"/>
</dbReference>
<accession>A0A7J6P1I9</accession>
<evidence type="ECO:0000313" key="2">
    <source>
        <dbReference type="Proteomes" id="UP000541610"/>
    </source>
</evidence>
<name>A0A7J6P1I9_PEROL</name>
<organism evidence="1 2">
    <name type="scientific">Perkinsus olseni</name>
    <name type="common">Perkinsus atlanticus</name>
    <dbReference type="NCBI Taxonomy" id="32597"/>
    <lineage>
        <taxon>Eukaryota</taxon>
        <taxon>Sar</taxon>
        <taxon>Alveolata</taxon>
        <taxon>Perkinsozoa</taxon>
        <taxon>Perkinsea</taxon>
        <taxon>Perkinsida</taxon>
        <taxon>Perkinsidae</taxon>
        <taxon>Perkinsus</taxon>
    </lineage>
</organism>
<gene>
    <name evidence="1" type="ORF">FOZ60_000696</name>
</gene>
<reference evidence="1 2" key="1">
    <citation type="submission" date="2020-04" db="EMBL/GenBank/DDBJ databases">
        <title>Perkinsus olseni comparative genomics.</title>
        <authorList>
            <person name="Bogema D.R."/>
        </authorList>
    </citation>
    <scope>NUCLEOTIDE SEQUENCE [LARGE SCALE GENOMIC DNA]</scope>
    <source>
        <strain evidence="1">00978-12</strain>
    </source>
</reference>
<proteinExistence type="predicted"/>
<comment type="caution">
    <text evidence="1">The sequence shown here is derived from an EMBL/GenBank/DDBJ whole genome shotgun (WGS) entry which is preliminary data.</text>
</comment>
<protein>
    <submittedName>
        <fullName evidence="1">Uncharacterized protein</fullName>
    </submittedName>
</protein>
<sequence>MSLSRFVVVTTLGVIATNGIRTSGQSEIEALRGEVSELARQVSSLTQRMGGLSKVVQGVAGAAVVPQLEGSIEVEESTCELVDKQGNRMTVIFGESERPNPIISTEHTMKNPRDLSRVEFNETSGELVISYQHSTKEIVIRERVDEALKHFAPVIPFYHLSATTLDKLRSYLPVNEDDREKCISIFTLLSKNPPRKFGKGVEWFTEFHLNEIWGVVEQQSILV</sequence>